<keyword evidence="3" id="KW-1185">Reference proteome</keyword>
<dbReference type="EMBL" id="CAJNRD030001123">
    <property type="protein sequence ID" value="CAG5103037.1"/>
    <property type="molecule type" value="Genomic_DNA"/>
</dbReference>
<dbReference type="Proteomes" id="UP000786811">
    <property type="component" value="Unassembled WGS sequence"/>
</dbReference>
<evidence type="ECO:0000313" key="2">
    <source>
        <dbReference type="EMBL" id="CAG5103037.1"/>
    </source>
</evidence>
<proteinExistence type="predicted"/>
<sequence length="172" mass="19396">RADRPTKRKFHGNRHTVETDTSFTSSSAAKLRKTNDAEVTTENNYGYCVLEFFTVFSALSSLVLCAKCNKEIKFSRTTYRGVGFKITLQCSCENYQYIPSCPIIEKCFEVNRKIIFAMRVLGVGREGINIFCSLMDICQGISIGTYYACIENIYLATSAMTRRVEIILGSVI</sequence>
<dbReference type="OrthoDB" id="8191111at2759"/>
<comment type="caution">
    <text evidence="2">The sequence shown here is derived from an EMBL/GenBank/DDBJ whole genome shotgun (WGS) entry which is preliminary data.</text>
</comment>
<name>A0A8J2HP00_COTCN</name>
<evidence type="ECO:0000259" key="1">
    <source>
        <dbReference type="Pfam" id="PF20700"/>
    </source>
</evidence>
<protein>
    <recommendedName>
        <fullName evidence="1">Mutator-like transposase domain-containing protein</fullName>
    </recommendedName>
</protein>
<evidence type="ECO:0000313" key="3">
    <source>
        <dbReference type="Proteomes" id="UP000786811"/>
    </source>
</evidence>
<dbReference type="InterPro" id="IPR049012">
    <property type="entry name" value="Mutator_transp_dom"/>
</dbReference>
<feature type="domain" description="Mutator-like transposase" evidence="1">
    <location>
        <begin position="56"/>
        <end position="138"/>
    </location>
</feature>
<reference evidence="2" key="1">
    <citation type="submission" date="2021-04" db="EMBL/GenBank/DDBJ databases">
        <authorList>
            <person name="Chebbi M.A.C M."/>
        </authorList>
    </citation>
    <scope>NUCLEOTIDE SEQUENCE</scope>
</reference>
<organism evidence="2 3">
    <name type="scientific">Cotesia congregata</name>
    <name type="common">Parasitoid wasp</name>
    <name type="synonym">Apanteles congregatus</name>
    <dbReference type="NCBI Taxonomy" id="51543"/>
    <lineage>
        <taxon>Eukaryota</taxon>
        <taxon>Metazoa</taxon>
        <taxon>Ecdysozoa</taxon>
        <taxon>Arthropoda</taxon>
        <taxon>Hexapoda</taxon>
        <taxon>Insecta</taxon>
        <taxon>Pterygota</taxon>
        <taxon>Neoptera</taxon>
        <taxon>Endopterygota</taxon>
        <taxon>Hymenoptera</taxon>
        <taxon>Apocrita</taxon>
        <taxon>Ichneumonoidea</taxon>
        <taxon>Braconidae</taxon>
        <taxon>Microgastrinae</taxon>
        <taxon>Cotesia</taxon>
    </lineage>
</organism>
<feature type="non-terminal residue" evidence="2">
    <location>
        <position position="1"/>
    </location>
</feature>
<dbReference type="Pfam" id="PF20700">
    <property type="entry name" value="Mutator"/>
    <property type="match status" value="1"/>
</dbReference>
<gene>
    <name evidence="2" type="ORF">HICCMSTLAB_LOCUS11309</name>
</gene>
<dbReference type="AlphaFoldDB" id="A0A8J2HP00"/>
<accession>A0A8J2HP00</accession>